<dbReference type="eggNOG" id="COG1349">
    <property type="taxonomic scope" value="Bacteria"/>
</dbReference>
<dbReference type="InterPro" id="IPR050313">
    <property type="entry name" value="Carb_Metab_HTH_regulators"/>
</dbReference>
<organism evidence="5 6">
    <name type="scientific">Sediminispirochaeta smaragdinae (strain DSM 11293 / JCM 15392 / SEBR 4228)</name>
    <name type="common">Spirochaeta smaragdinae</name>
    <dbReference type="NCBI Taxonomy" id="573413"/>
    <lineage>
        <taxon>Bacteria</taxon>
        <taxon>Pseudomonadati</taxon>
        <taxon>Spirochaetota</taxon>
        <taxon>Spirochaetia</taxon>
        <taxon>Spirochaetales</taxon>
        <taxon>Spirochaetaceae</taxon>
        <taxon>Sediminispirochaeta</taxon>
    </lineage>
</organism>
<dbReference type="InterPro" id="IPR018356">
    <property type="entry name" value="Tscrpt_reg_HTH_DeoR_CS"/>
</dbReference>
<reference evidence="5 6" key="1">
    <citation type="journal article" date="2010" name="Stand. Genomic Sci.">
        <title>Complete genome sequence of Spirochaeta smaragdinae type strain (SEBR 4228).</title>
        <authorList>
            <person name="Mavromatis K."/>
            <person name="Yasawong M."/>
            <person name="Chertkov O."/>
            <person name="Lapidus A."/>
            <person name="Lucas S."/>
            <person name="Nolan M."/>
            <person name="Del Rio T.G."/>
            <person name="Tice H."/>
            <person name="Cheng J.F."/>
            <person name="Pitluck S."/>
            <person name="Liolios K."/>
            <person name="Ivanova N."/>
            <person name="Tapia R."/>
            <person name="Han C."/>
            <person name="Bruce D."/>
            <person name="Goodwin L."/>
            <person name="Pati A."/>
            <person name="Chen A."/>
            <person name="Palaniappan K."/>
            <person name="Land M."/>
            <person name="Hauser L."/>
            <person name="Chang Y.J."/>
            <person name="Jeffries C.D."/>
            <person name="Detter J.C."/>
            <person name="Rohde M."/>
            <person name="Brambilla E."/>
            <person name="Spring S."/>
            <person name="Goker M."/>
            <person name="Sikorski J."/>
            <person name="Woyke T."/>
            <person name="Bristow J."/>
            <person name="Eisen J.A."/>
            <person name="Markowitz V."/>
            <person name="Hugenholtz P."/>
            <person name="Klenk H.P."/>
            <person name="Kyrpides N.C."/>
        </authorList>
    </citation>
    <scope>NUCLEOTIDE SEQUENCE [LARGE SCALE GENOMIC DNA]</scope>
    <source>
        <strain evidence="6">DSM 11293 / JCM 15392 / SEBR 4228</strain>
    </source>
</reference>
<dbReference type="SMART" id="SM01134">
    <property type="entry name" value="DeoRC"/>
    <property type="match status" value="1"/>
</dbReference>
<keyword evidence="2" id="KW-0238">DNA-binding</keyword>
<dbReference type="GO" id="GO:0003677">
    <property type="term" value="F:DNA binding"/>
    <property type="evidence" value="ECO:0007669"/>
    <property type="project" value="UniProtKB-KW"/>
</dbReference>
<accession>E1R1Y5</accession>
<name>E1R1Y5_SEDSS</name>
<dbReference type="Proteomes" id="UP000002318">
    <property type="component" value="Chromosome"/>
</dbReference>
<keyword evidence="6" id="KW-1185">Reference proteome</keyword>
<sequence length="257" mass="29342">MLKIDRQELIKQILKKDGSILISDISQQLDCSSETIRRDLLELEKQGFAKKIYGGAYIPNEYDKSVPVSLRNTFFNEEKTQMAHCVLDFIKDGDTIFLDASSTCRRIAEVLIQVRRHITIITNSIDIINSYHMDADEHLICLGGFWNANNRAFQGIQTLSDVNNYTANKAFISCPSVELEFGLTDNSQEAAAIRRSMLEHSRENFLVVDHTKFNSHSDFVISDVSKIDTIVTDCKVSDEWDIFCKNNEINVCYEPKN</sequence>
<dbReference type="PANTHER" id="PTHR30363">
    <property type="entry name" value="HTH-TYPE TRANSCRIPTIONAL REGULATOR SRLR-RELATED"/>
    <property type="match status" value="1"/>
</dbReference>
<evidence type="ECO:0000313" key="6">
    <source>
        <dbReference type="Proteomes" id="UP000002318"/>
    </source>
</evidence>
<dbReference type="PRINTS" id="PR00037">
    <property type="entry name" value="HTHLACR"/>
</dbReference>
<dbReference type="PROSITE" id="PS00894">
    <property type="entry name" value="HTH_DEOR_1"/>
    <property type="match status" value="1"/>
</dbReference>
<evidence type="ECO:0000256" key="3">
    <source>
        <dbReference type="ARBA" id="ARBA00023163"/>
    </source>
</evidence>
<keyword evidence="3" id="KW-0804">Transcription</keyword>
<dbReference type="STRING" id="573413.Spirs_2397"/>
<dbReference type="Gene3D" id="3.40.50.1360">
    <property type="match status" value="1"/>
</dbReference>
<proteinExistence type="predicted"/>
<dbReference type="SMART" id="SM00420">
    <property type="entry name" value="HTH_DEOR"/>
    <property type="match status" value="1"/>
</dbReference>
<gene>
    <name evidence="5" type="ordered locus">Spirs_2397</name>
</gene>
<dbReference type="EMBL" id="CP002116">
    <property type="protein sequence ID" value="ADK81511.1"/>
    <property type="molecule type" value="Genomic_DNA"/>
</dbReference>
<feature type="domain" description="HTH deoR-type" evidence="4">
    <location>
        <begin position="3"/>
        <end position="58"/>
    </location>
</feature>
<dbReference type="InterPro" id="IPR036390">
    <property type="entry name" value="WH_DNA-bd_sf"/>
</dbReference>
<evidence type="ECO:0000259" key="4">
    <source>
        <dbReference type="PROSITE" id="PS51000"/>
    </source>
</evidence>
<protein>
    <submittedName>
        <fullName evidence="5">Transcriptional regulator, DeoR family</fullName>
    </submittedName>
</protein>
<evidence type="ECO:0000256" key="1">
    <source>
        <dbReference type="ARBA" id="ARBA00023015"/>
    </source>
</evidence>
<dbReference type="InterPro" id="IPR014036">
    <property type="entry name" value="DeoR-like_C"/>
</dbReference>
<dbReference type="InterPro" id="IPR001034">
    <property type="entry name" value="DeoR_HTH"/>
</dbReference>
<dbReference type="RefSeq" id="WP_013254974.1">
    <property type="nucleotide sequence ID" value="NC_014364.1"/>
</dbReference>
<dbReference type="SUPFAM" id="SSF46785">
    <property type="entry name" value="Winged helix' DNA-binding domain"/>
    <property type="match status" value="1"/>
</dbReference>
<dbReference type="GO" id="GO:0003700">
    <property type="term" value="F:DNA-binding transcription factor activity"/>
    <property type="evidence" value="ECO:0007669"/>
    <property type="project" value="InterPro"/>
</dbReference>
<dbReference type="Gene3D" id="1.10.10.10">
    <property type="entry name" value="Winged helix-like DNA-binding domain superfamily/Winged helix DNA-binding domain"/>
    <property type="match status" value="1"/>
</dbReference>
<dbReference type="InterPro" id="IPR037171">
    <property type="entry name" value="NagB/RpiA_transferase-like"/>
</dbReference>
<dbReference type="InterPro" id="IPR036388">
    <property type="entry name" value="WH-like_DNA-bd_sf"/>
</dbReference>
<dbReference type="PROSITE" id="PS51000">
    <property type="entry name" value="HTH_DEOR_2"/>
    <property type="match status" value="1"/>
</dbReference>
<dbReference type="PANTHER" id="PTHR30363:SF44">
    <property type="entry name" value="AGA OPERON TRANSCRIPTIONAL REPRESSOR-RELATED"/>
    <property type="match status" value="1"/>
</dbReference>
<evidence type="ECO:0000256" key="2">
    <source>
        <dbReference type="ARBA" id="ARBA00023125"/>
    </source>
</evidence>
<dbReference type="SUPFAM" id="SSF100950">
    <property type="entry name" value="NagB/RpiA/CoA transferase-like"/>
    <property type="match status" value="1"/>
</dbReference>
<evidence type="ECO:0000313" key="5">
    <source>
        <dbReference type="EMBL" id="ADK81511.1"/>
    </source>
</evidence>
<dbReference type="Pfam" id="PF08220">
    <property type="entry name" value="HTH_DeoR"/>
    <property type="match status" value="1"/>
</dbReference>
<keyword evidence="1" id="KW-0805">Transcription regulation</keyword>
<dbReference type="AlphaFoldDB" id="E1R1Y5"/>
<dbReference type="Pfam" id="PF00455">
    <property type="entry name" value="DeoRC"/>
    <property type="match status" value="1"/>
</dbReference>
<dbReference type="OrthoDB" id="308679at2"/>
<dbReference type="KEGG" id="ssm:Spirs_2397"/>
<dbReference type="HOGENOM" id="CLU_060699_1_3_12"/>